<dbReference type="HOGENOM" id="CLU_1918160_0_0_1"/>
<protein>
    <submittedName>
        <fullName evidence="1">Uncharacterized protein</fullName>
    </submittedName>
</protein>
<proteinExistence type="predicted"/>
<accession>B2WDT7</accession>
<dbReference type="InParanoid" id="B2WDT7"/>
<dbReference type="AlphaFoldDB" id="B2WDT7"/>
<reference evidence="2" key="1">
    <citation type="journal article" date="2013" name="G3 (Bethesda)">
        <title>Comparative genomics of a plant-pathogenic fungus, Pyrenophora tritici-repentis, reveals transduplication and the impact of repeat elements on pathogenicity and population divergence.</title>
        <authorList>
            <person name="Manning V.A."/>
            <person name="Pandelova I."/>
            <person name="Dhillon B."/>
            <person name="Wilhelm L.J."/>
            <person name="Goodwin S.B."/>
            <person name="Berlin A.M."/>
            <person name="Figueroa M."/>
            <person name="Freitag M."/>
            <person name="Hane J.K."/>
            <person name="Henrissat B."/>
            <person name="Holman W.H."/>
            <person name="Kodira C.D."/>
            <person name="Martin J."/>
            <person name="Oliver R.P."/>
            <person name="Robbertse B."/>
            <person name="Schackwitz W."/>
            <person name="Schwartz D.C."/>
            <person name="Spatafora J.W."/>
            <person name="Turgeon B.G."/>
            <person name="Yandava C."/>
            <person name="Young S."/>
            <person name="Zhou S."/>
            <person name="Zeng Q."/>
            <person name="Grigoriev I.V."/>
            <person name="Ma L.-J."/>
            <person name="Ciuffetti L.M."/>
        </authorList>
    </citation>
    <scope>NUCLEOTIDE SEQUENCE [LARGE SCALE GENOMIC DNA]</scope>
    <source>
        <strain evidence="2">Pt-1C-BFP</strain>
    </source>
</reference>
<evidence type="ECO:0000313" key="2">
    <source>
        <dbReference type="Proteomes" id="UP000001471"/>
    </source>
</evidence>
<name>B2WDT7_PYRTR</name>
<dbReference type="Proteomes" id="UP000001471">
    <property type="component" value="Unassembled WGS sequence"/>
</dbReference>
<sequence length="132" mass="14636">MGGETVFTTITRPGPTLIHGRVERVVVKQLGLRVSGLAHLVRSPDVLWPGLPSRTFALPRDSASVLVVQRSTNRILSMAPLRLPIQALMLLHVAHGNAIVEKLPALIPLYQYRYYYQLVFLEPHAPLPALVC</sequence>
<gene>
    <name evidence="1" type="ORF">PTRG_08310</name>
</gene>
<organism evidence="1 2">
    <name type="scientific">Pyrenophora tritici-repentis (strain Pt-1C-BFP)</name>
    <name type="common">Wheat tan spot fungus</name>
    <name type="synonym">Drechslera tritici-repentis</name>
    <dbReference type="NCBI Taxonomy" id="426418"/>
    <lineage>
        <taxon>Eukaryota</taxon>
        <taxon>Fungi</taxon>
        <taxon>Dikarya</taxon>
        <taxon>Ascomycota</taxon>
        <taxon>Pezizomycotina</taxon>
        <taxon>Dothideomycetes</taxon>
        <taxon>Pleosporomycetidae</taxon>
        <taxon>Pleosporales</taxon>
        <taxon>Pleosporineae</taxon>
        <taxon>Pleosporaceae</taxon>
        <taxon>Pyrenophora</taxon>
    </lineage>
</organism>
<dbReference type="EMBL" id="DS231623">
    <property type="protein sequence ID" value="EDU51229.1"/>
    <property type="molecule type" value="Genomic_DNA"/>
</dbReference>
<evidence type="ECO:0000313" key="1">
    <source>
        <dbReference type="EMBL" id="EDU51229.1"/>
    </source>
</evidence>